<dbReference type="PROSITE" id="PS50234">
    <property type="entry name" value="VWFA"/>
    <property type="match status" value="1"/>
</dbReference>
<dbReference type="Proteomes" id="UP000094412">
    <property type="component" value="Unassembled WGS sequence"/>
</dbReference>
<dbReference type="Gene3D" id="3.40.50.410">
    <property type="entry name" value="von Willebrand factor, type A domain"/>
    <property type="match status" value="1"/>
</dbReference>
<dbReference type="Pfam" id="PF13519">
    <property type="entry name" value="VWA_2"/>
    <property type="match status" value="1"/>
</dbReference>
<name>A0A1C2DCF8_9HYPH</name>
<evidence type="ECO:0000313" key="4">
    <source>
        <dbReference type="EMBL" id="OCX12383.1"/>
    </source>
</evidence>
<feature type="compositionally biased region" description="Low complexity" evidence="1">
    <location>
        <begin position="208"/>
        <end position="240"/>
    </location>
</feature>
<feature type="domain" description="VWFA" evidence="3">
    <location>
        <begin position="26"/>
        <end position="205"/>
    </location>
</feature>
<reference evidence="4 5" key="1">
    <citation type="submission" date="2016-08" db="EMBL/GenBank/DDBJ databases">
        <title>Whole genome sequence of Mesorhizobium sp. strain UASWS1009 isolated from industrial sewage.</title>
        <authorList>
            <person name="Crovadore J."/>
            <person name="Calmin G."/>
            <person name="Chablais R."/>
            <person name="Cochard B."/>
            <person name="Lefort F."/>
        </authorList>
    </citation>
    <scope>NUCLEOTIDE SEQUENCE [LARGE SCALE GENOMIC DNA]</scope>
    <source>
        <strain evidence="4 5">UASWS1009</strain>
    </source>
</reference>
<gene>
    <name evidence="4" type="ORF">QV13_22330</name>
</gene>
<feature type="signal peptide" evidence="2">
    <location>
        <begin position="1"/>
        <end position="21"/>
    </location>
</feature>
<dbReference type="STRING" id="1566387.QV13_22330"/>
<dbReference type="EMBL" id="MDEO01000036">
    <property type="protein sequence ID" value="OCX12383.1"/>
    <property type="molecule type" value="Genomic_DNA"/>
</dbReference>
<dbReference type="SMART" id="SM00327">
    <property type="entry name" value="VWA"/>
    <property type="match status" value="1"/>
</dbReference>
<evidence type="ECO:0000256" key="2">
    <source>
        <dbReference type="SAM" id="SignalP"/>
    </source>
</evidence>
<feature type="region of interest" description="Disordered" evidence="1">
    <location>
        <begin position="208"/>
        <end position="243"/>
    </location>
</feature>
<sequence>MPVLARVAVAAIVLSWSTAIAAAADRTIVILDASGSMWGQIDGKPKQEIARQSLRGVLQSLPADKEIGFMAYGHRDKASCKDIELIVPPAAGTANAILSAADNLKFLGKTPLAAAVKQAAEALRYTEGTSKVVVITDGLESCGGDPCALGKELKAAGTGFVADVVGFGLNANEGREVACLAEATGGKYIQASDEKGLREALTATVAAPAPAPASTSAPAPAVAETTPATTPAPQAPAETQKPGVNFQPTVTLTQGGAPVKGSNIWEIYKAGADGSRGSYLDTQYGDYAGTLAPGAYVVVARLGEARAEQKLTVVAGETYKPAFVLNAGTLRVHPRPSAGAEVDPVAHIEVSYPGDRATTYGDATLVLPAGEQTVTVSIGSGKKTETVQLAAGQTLDKDIIVGVGRATLNAYYAEGGDKVDGNAVSFRIVKAEKKADGSREDIERAYGAGAKFDLPPADYVAIANADLASAEQPFTVKVGEANNIKINLNAGVLIISAPGADTTELFARDAQGNRKSLGLDYGDKRQEAVPAGDYIVVRNLPDDGGSKEMPVTVKPGGRTEITVQ</sequence>
<proteinExistence type="predicted"/>
<dbReference type="InterPro" id="IPR036465">
    <property type="entry name" value="vWFA_dom_sf"/>
</dbReference>
<dbReference type="RefSeq" id="WP_024926055.1">
    <property type="nucleotide sequence ID" value="NZ_MDEO01000036.1"/>
</dbReference>
<evidence type="ECO:0000259" key="3">
    <source>
        <dbReference type="PROSITE" id="PS50234"/>
    </source>
</evidence>
<keyword evidence="5" id="KW-1185">Reference proteome</keyword>
<evidence type="ECO:0000313" key="5">
    <source>
        <dbReference type="Proteomes" id="UP000094412"/>
    </source>
</evidence>
<accession>A0A1C2DCF8</accession>
<comment type="caution">
    <text evidence="4">The sequence shown here is derived from an EMBL/GenBank/DDBJ whole genome shotgun (WGS) entry which is preliminary data.</text>
</comment>
<organism evidence="4 5">
    <name type="scientific">Mesorhizobium hungaricum</name>
    <dbReference type="NCBI Taxonomy" id="1566387"/>
    <lineage>
        <taxon>Bacteria</taxon>
        <taxon>Pseudomonadati</taxon>
        <taxon>Pseudomonadota</taxon>
        <taxon>Alphaproteobacteria</taxon>
        <taxon>Hyphomicrobiales</taxon>
        <taxon>Phyllobacteriaceae</taxon>
        <taxon>Mesorhizobium</taxon>
    </lineage>
</organism>
<keyword evidence="2" id="KW-0732">Signal</keyword>
<dbReference type="SUPFAM" id="SSF53300">
    <property type="entry name" value="vWA-like"/>
    <property type="match status" value="1"/>
</dbReference>
<dbReference type="InterPro" id="IPR002035">
    <property type="entry name" value="VWF_A"/>
</dbReference>
<protein>
    <recommendedName>
        <fullName evidence="3">VWFA domain-containing protein</fullName>
    </recommendedName>
</protein>
<evidence type="ECO:0000256" key="1">
    <source>
        <dbReference type="SAM" id="MobiDB-lite"/>
    </source>
</evidence>
<feature type="chain" id="PRO_5008659176" description="VWFA domain-containing protein" evidence="2">
    <location>
        <begin position="22"/>
        <end position="564"/>
    </location>
</feature>
<dbReference type="OrthoDB" id="9783818at2"/>
<dbReference type="AlphaFoldDB" id="A0A1C2DCF8"/>